<feature type="domain" description="N-acetylmuramidase" evidence="1">
    <location>
        <begin position="19"/>
        <end position="192"/>
    </location>
</feature>
<protein>
    <submittedName>
        <fullName evidence="2">DUF3380 domain-containing protein</fullName>
    </submittedName>
</protein>
<dbReference type="InterPro" id="IPR024408">
    <property type="entry name" value="Muramidase"/>
</dbReference>
<dbReference type="Proteomes" id="UP000284614">
    <property type="component" value="Unassembled WGS sequence"/>
</dbReference>
<evidence type="ECO:0000313" key="2">
    <source>
        <dbReference type="EMBL" id="RGY67447.1"/>
    </source>
</evidence>
<dbReference type="EMBL" id="QSDG01000014">
    <property type="protein sequence ID" value="RGY67447.1"/>
    <property type="molecule type" value="Genomic_DNA"/>
</dbReference>
<organism evidence="2 3">
    <name type="scientific">Bacteroides fragilis</name>
    <dbReference type="NCBI Taxonomy" id="817"/>
    <lineage>
        <taxon>Bacteria</taxon>
        <taxon>Pseudomonadati</taxon>
        <taxon>Bacteroidota</taxon>
        <taxon>Bacteroidia</taxon>
        <taxon>Bacteroidales</taxon>
        <taxon>Bacteroidaceae</taxon>
        <taxon>Bacteroides</taxon>
    </lineage>
</organism>
<proteinExistence type="predicted"/>
<gene>
    <name evidence="2" type="ORF">DXA27_15245</name>
</gene>
<accession>A0A413JW09</accession>
<dbReference type="RefSeq" id="WP_005821889.1">
    <property type="nucleotide sequence ID" value="NZ_JAGJHE010000011.1"/>
</dbReference>
<dbReference type="Pfam" id="PF11860">
    <property type="entry name" value="Muramidase"/>
    <property type="match status" value="1"/>
</dbReference>
<dbReference type="AlphaFoldDB" id="A0A413JW09"/>
<name>A0A413JW09_BACFG</name>
<evidence type="ECO:0000259" key="1">
    <source>
        <dbReference type="Pfam" id="PF11860"/>
    </source>
</evidence>
<sequence>MENLTENDFQRVADWLGVEMAVVKAVQTVETGGRGGFVAPGRPVILFEGHIFWRELKKQGLDPEKYVAGNENILYPKWEKGHYYGGIREYERLEKARKIHKEAADASTSWGMFQVMGFNYVMCGYGSVDEMVKDMCTGEDKQLEAFARFVKLTGLRPNLERKDWTGFAKRYNGSGYAQNQYDKKLEEAYRRLAK</sequence>
<reference evidence="2 3" key="1">
    <citation type="submission" date="2018-08" db="EMBL/GenBank/DDBJ databases">
        <title>A genome reference for cultivated species of the human gut microbiota.</title>
        <authorList>
            <person name="Zou Y."/>
            <person name="Xue W."/>
            <person name="Luo G."/>
        </authorList>
    </citation>
    <scope>NUCLEOTIDE SEQUENCE [LARGE SCALE GENOMIC DNA]</scope>
    <source>
        <strain evidence="2 3">OF01-1</strain>
    </source>
</reference>
<evidence type="ECO:0000313" key="3">
    <source>
        <dbReference type="Proteomes" id="UP000284614"/>
    </source>
</evidence>
<comment type="caution">
    <text evidence="2">The sequence shown here is derived from an EMBL/GenBank/DDBJ whole genome shotgun (WGS) entry which is preliminary data.</text>
</comment>